<proteinExistence type="predicted"/>
<protein>
    <submittedName>
        <fullName evidence="1">Uncharacterized protein</fullName>
    </submittedName>
</protein>
<dbReference type="Proteomes" id="UP000724874">
    <property type="component" value="Unassembled WGS sequence"/>
</dbReference>
<sequence length="148" mass="17039">MAVMTVPRLPEFSSKDLFHVIKFSVKGMPGPYIHELARDTVRVDGANDRVFEVFGWKTIKFQISVSPWIDLAWFGQPMRRDELASIIASQIYQFLWDVQHGKITQGTAIVKGKVSRSWDIKKINIGRLRLLAMNYYISDWVPVLALDN</sequence>
<evidence type="ECO:0000313" key="2">
    <source>
        <dbReference type="Proteomes" id="UP000724874"/>
    </source>
</evidence>
<evidence type="ECO:0000313" key="1">
    <source>
        <dbReference type="EMBL" id="KAF8891092.1"/>
    </source>
</evidence>
<dbReference type="EMBL" id="JADNYJ010000073">
    <property type="protein sequence ID" value="KAF8891092.1"/>
    <property type="molecule type" value="Genomic_DNA"/>
</dbReference>
<reference evidence="1" key="1">
    <citation type="submission" date="2020-11" db="EMBL/GenBank/DDBJ databases">
        <authorList>
            <consortium name="DOE Joint Genome Institute"/>
            <person name="Ahrendt S."/>
            <person name="Riley R."/>
            <person name="Andreopoulos W."/>
            <person name="LaButti K."/>
            <person name="Pangilinan J."/>
            <person name="Ruiz-duenas F.J."/>
            <person name="Barrasa J.M."/>
            <person name="Sanchez-Garcia M."/>
            <person name="Camarero S."/>
            <person name="Miyauchi S."/>
            <person name="Serrano A."/>
            <person name="Linde D."/>
            <person name="Babiker R."/>
            <person name="Drula E."/>
            <person name="Ayuso-Fernandez I."/>
            <person name="Pacheco R."/>
            <person name="Padilla G."/>
            <person name="Ferreira P."/>
            <person name="Barriuso J."/>
            <person name="Kellner H."/>
            <person name="Castanera R."/>
            <person name="Alfaro M."/>
            <person name="Ramirez L."/>
            <person name="Pisabarro A.G."/>
            <person name="Kuo A."/>
            <person name="Tritt A."/>
            <person name="Lipzen A."/>
            <person name="He G."/>
            <person name="Yan M."/>
            <person name="Ng V."/>
            <person name="Cullen D."/>
            <person name="Martin F."/>
            <person name="Rosso M.-N."/>
            <person name="Henrissat B."/>
            <person name="Hibbett D."/>
            <person name="Martinez A.T."/>
            <person name="Grigoriev I.V."/>
        </authorList>
    </citation>
    <scope>NUCLEOTIDE SEQUENCE</scope>
    <source>
        <strain evidence="1">AH 44721</strain>
    </source>
</reference>
<dbReference type="OrthoDB" id="2602575at2759"/>
<gene>
    <name evidence="1" type="ORF">CPB84DRAFT_1683411</name>
</gene>
<keyword evidence="2" id="KW-1185">Reference proteome</keyword>
<name>A0A9P5NJR7_GYMJU</name>
<comment type="caution">
    <text evidence="1">The sequence shown here is derived from an EMBL/GenBank/DDBJ whole genome shotgun (WGS) entry which is preliminary data.</text>
</comment>
<organism evidence="1 2">
    <name type="scientific">Gymnopilus junonius</name>
    <name type="common">Spectacular rustgill mushroom</name>
    <name type="synonym">Gymnopilus spectabilis subsp. junonius</name>
    <dbReference type="NCBI Taxonomy" id="109634"/>
    <lineage>
        <taxon>Eukaryota</taxon>
        <taxon>Fungi</taxon>
        <taxon>Dikarya</taxon>
        <taxon>Basidiomycota</taxon>
        <taxon>Agaricomycotina</taxon>
        <taxon>Agaricomycetes</taxon>
        <taxon>Agaricomycetidae</taxon>
        <taxon>Agaricales</taxon>
        <taxon>Agaricineae</taxon>
        <taxon>Hymenogastraceae</taxon>
        <taxon>Gymnopilus</taxon>
    </lineage>
</organism>
<dbReference type="AlphaFoldDB" id="A0A9P5NJR7"/>
<accession>A0A9P5NJR7</accession>